<dbReference type="RefSeq" id="WP_076179467.1">
    <property type="nucleotide sequence ID" value="NZ_DALZAY010000054.1"/>
</dbReference>
<feature type="domain" description="ASCH" evidence="1">
    <location>
        <begin position="4"/>
        <end position="61"/>
    </location>
</feature>
<dbReference type="Gene3D" id="2.30.130.30">
    <property type="entry name" value="Hypothetical protein"/>
    <property type="match status" value="1"/>
</dbReference>
<dbReference type="Pfam" id="PF04266">
    <property type="entry name" value="ASCH"/>
    <property type="match status" value="1"/>
</dbReference>
<dbReference type="SUPFAM" id="SSF88697">
    <property type="entry name" value="PUA domain-like"/>
    <property type="match status" value="1"/>
</dbReference>
<gene>
    <name evidence="2" type="ORF">BJP51_25980</name>
</gene>
<accession>A0A1R0X1X5</accession>
<evidence type="ECO:0000313" key="3">
    <source>
        <dbReference type="Proteomes" id="UP000187465"/>
    </source>
</evidence>
<dbReference type="InterPro" id="IPR007374">
    <property type="entry name" value="ASCH_domain"/>
</dbReference>
<sequence>MRCITIRQPWATLIALGEKEFETRSWRTAYRGELGIHAGMRIDKKICEQEPYKSVLAKHGYTANNLPTGAIIATGQLAGCYVVTPEVDLREWINGNEYDFGDYSEGRFAWKLEGVHPLSHPIPAKGRLSLWEHSNHF</sequence>
<proteinExistence type="predicted"/>
<dbReference type="EMBL" id="MKQP01000039">
    <property type="protein sequence ID" value="OMD26885.1"/>
    <property type="molecule type" value="Genomic_DNA"/>
</dbReference>
<dbReference type="Proteomes" id="UP000187465">
    <property type="component" value="Unassembled WGS sequence"/>
</dbReference>
<name>A0A1R0X1X5_9BACL</name>
<dbReference type="CDD" id="cd06554">
    <property type="entry name" value="ASCH_ASC-1_like"/>
    <property type="match status" value="1"/>
</dbReference>
<dbReference type="AlphaFoldDB" id="A0A1R0X1X5"/>
<comment type="caution">
    <text evidence="2">The sequence shown here is derived from an EMBL/GenBank/DDBJ whole genome shotgun (WGS) entry which is preliminary data.</text>
</comment>
<evidence type="ECO:0000313" key="2">
    <source>
        <dbReference type="EMBL" id="OMD26885.1"/>
    </source>
</evidence>
<protein>
    <submittedName>
        <fullName evidence="2">2-oxoglutarate dehydrogenase E1</fullName>
    </submittedName>
</protein>
<evidence type="ECO:0000259" key="1">
    <source>
        <dbReference type="Pfam" id="PF04266"/>
    </source>
</evidence>
<dbReference type="InterPro" id="IPR015947">
    <property type="entry name" value="PUA-like_sf"/>
</dbReference>
<reference evidence="2 3" key="1">
    <citation type="submission" date="2016-10" db="EMBL/GenBank/DDBJ databases">
        <title>Paenibacillus species isolates.</title>
        <authorList>
            <person name="Beno S.M."/>
        </authorList>
    </citation>
    <scope>NUCLEOTIDE SEQUENCE [LARGE SCALE GENOMIC DNA]</scope>
    <source>
        <strain evidence="2 3">FSL H7-0604</strain>
    </source>
</reference>
<organism evidence="2 3">
    <name type="scientific">Paenibacillus odorifer</name>
    <dbReference type="NCBI Taxonomy" id="189426"/>
    <lineage>
        <taxon>Bacteria</taxon>
        <taxon>Bacillati</taxon>
        <taxon>Bacillota</taxon>
        <taxon>Bacilli</taxon>
        <taxon>Bacillales</taxon>
        <taxon>Paenibacillaceae</taxon>
        <taxon>Paenibacillus</taxon>
    </lineage>
</organism>